<keyword evidence="1" id="KW-0233">DNA recombination</keyword>
<dbReference type="InterPro" id="IPR043502">
    <property type="entry name" value="DNA/RNA_pol_sf"/>
</dbReference>
<gene>
    <name evidence="4" type="ORF">SFRICE_006226</name>
</gene>
<evidence type="ECO:0000313" key="4">
    <source>
        <dbReference type="EMBL" id="SOQ48254.1"/>
    </source>
</evidence>
<dbReference type="InterPro" id="IPR043128">
    <property type="entry name" value="Rev_trsase/Diguanyl_cyclase"/>
</dbReference>
<dbReference type="GO" id="GO:0015074">
    <property type="term" value="P:DNA integration"/>
    <property type="evidence" value="ECO:0007669"/>
    <property type="project" value="InterPro"/>
</dbReference>
<feature type="domain" description="Reverse transcriptase" evidence="3">
    <location>
        <begin position="131"/>
        <end position="346"/>
    </location>
</feature>
<accession>A0A2H1W6Z8</accession>
<feature type="compositionally biased region" description="Polar residues" evidence="2">
    <location>
        <begin position="118"/>
        <end position="127"/>
    </location>
</feature>
<dbReference type="Pfam" id="PF00078">
    <property type="entry name" value="RVT_1"/>
    <property type="match status" value="1"/>
</dbReference>
<dbReference type="InterPro" id="IPR052055">
    <property type="entry name" value="Hepadnavirus_pol/RT"/>
</dbReference>
<dbReference type="Gene3D" id="3.30.70.270">
    <property type="match status" value="1"/>
</dbReference>
<evidence type="ECO:0000259" key="3">
    <source>
        <dbReference type="PROSITE" id="PS50878"/>
    </source>
</evidence>
<dbReference type="GO" id="GO:0006310">
    <property type="term" value="P:DNA recombination"/>
    <property type="evidence" value="ECO:0007669"/>
    <property type="project" value="UniProtKB-KW"/>
</dbReference>
<dbReference type="PANTHER" id="PTHR33050:SF7">
    <property type="entry name" value="RIBONUCLEASE H"/>
    <property type="match status" value="1"/>
</dbReference>
<evidence type="ECO:0000256" key="1">
    <source>
        <dbReference type="ARBA" id="ARBA00023172"/>
    </source>
</evidence>
<dbReference type="InterPro" id="IPR013762">
    <property type="entry name" value="Integrase-like_cat_sf"/>
</dbReference>
<sequence length="890" mass="102658">MKEENSNTESVKTLSDTARLLCHIFHDSSITHRSLILPSLNKDMKDLLEKTKISEYLFGDKLQDKVNTIKAVKKSGQELKNTPTTSKPTIAPKKYLNYRGPPRQQQQVPCVSEEKPNPKSTIQTKTTARPRRPPQKYQRYSRRQDRLFLHPKSDGTWRFILNLKELNKYVNTCHFKLEDLRTAISLMHPGCFMGTIDLKNAYYLISVKKKDRKYLCFLLQDSLFEFTCLPFGLSTAPYVFTKIMKPVIGYLRSLGLLSTIYLDDILCFADTYDKCLHNITVTRNFLENLGFIVNCLQYLGVILNSRQFSISLPCKKVDLIKDKTDTLKTKHTCRIIEFAQLIGLLVSACQGVEYGWLYTKILENHKTTALIKSNGNYKGYLIISQNIEAELDWWYSISPVTHSKIRQFNFVLEIFSDASLTGWGLVCNGVRSHGHWNRNDIKYYINYLELLAAFIGLKTFASENSDCEILLRIDNTTAIAYINRMGGTRFPHLNNLARKLWQWCQKRKIWVYASYISSKENIIADLESRQLNSEIEWELCNIAFKSIVYKLGKPHVDLFATKYNAKCSRYVTLLPDPDAYSTDAFTIQWQGFFFYAFRPFALISKVLQKIKRERAIGIVVVPQWTSQPWYPLFDSLCVSEKIIFKPHHDLLLSPSRNPHPLHKSYSNCRHIIREALDGLSYSSLNTFRSAISLILGPHVGSDERMTGFFRGIFKLRPKKPKYDERWDPSVVLKYLSNLHSNNTLSLELLTKKLVTLLALVTAHRIQTLSLINIDNIDINEDNINIKTPELIKTSAPNRPQPYLIIPFFRENKYICPGTTLLDYLDVTKNIKKECKSLIITLRKPCHAASTSTISRWIKQILCNSGVDINKFTLHSTRHASTSKASERDQH</sequence>
<dbReference type="SUPFAM" id="SSF56672">
    <property type="entry name" value="DNA/RNA polymerases"/>
    <property type="match status" value="1"/>
</dbReference>
<dbReference type="InterPro" id="IPR011010">
    <property type="entry name" value="DNA_brk_join_enz"/>
</dbReference>
<evidence type="ECO:0000256" key="2">
    <source>
        <dbReference type="SAM" id="MobiDB-lite"/>
    </source>
</evidence>
<dbReference type="GO" id="GO:0003677">
    <property type="term" value="F:DNA binding"/>
    <property type="evidence" value="ECO:0007669"/>
    <property type="project" value="InterPro"/>
</dbReference>
<dbReference type="CDD" id="cd09275">
    <property type="entry name" value="RNase_HI_RT_DIRS1"/>
    <property type="match status" value="1"/>
</dbReference>
<dbReference type="EMBL" id="ODYU01006426">
    <property type="protein sequence ID" value="SOQ48254.1"/>
    <property type="molecule type" value="Genomic_DNA"/>
</dbReference>
<dbReference type="SUPFAM" id="SSF56349">
    <property type="entry name" value="DNA breaking-rejoining enzymes"/>
    <property type="match status" value="1"/>
</dbReference>
<dbReference type="InterPro" id="IPR000477">
    <property type="entry name" value="RT_dom"/>
</dbReference>
<dbReference type="PANTHER" id="PTHR33050">
    <property type="entry name" value="REVERSE TRANSCRIPTASE DOMAIN-CONTAINING PROTEIN"/>
    <property type="match status" value="1"/>
</dbReference>
<feature type="region of interest" description="Disordered" evidence="2">
    <location>
        <begin position="99"/>
        <end position="143"/>
    </location>
</feature>
<dbReference type="GO" id="GO:0071897">
    <property type="term" value="P:DNA biosynthetic process"/>
    <property type="evidence" value="ECO:0007669"/>
    <property type="project" value="UniProtKB-ARBA"/>
</dbReference>
<proteinExistence type="predicted"/>
<protein>
    <submittedName>
        <fullName evidence="4">SFRICE_006226</fullName>
    </submittedName>
</protein>
<dbReference type="PROSITE" id="PS50878">
    <property type="entry name" value="RT_POL"/>
    <property type="match status" value="1"/>
</dbReference>
<dbReference type="Gene3D" id="3.10.10.10">
    <property type="entry name" value="HIV Type 1 Reverse Transcriptase, subunit A, domain 1"/>
    <property type="match status" value="1"/>
</dbReference>
<reference evidence="4" key="1">
    <citation type="submission" date="2016-07" db="EMBL/GenBank/DDBJ databases">
        <authorList>
            <person name="Bretaudeau A."/>
        </authorList>
    </citation>
    <scope>NUCLEOTIDE SEQUENCE</scope>
    <source>
        <strain evidence="4">Rice</strain>
        <tissue evidence="4">Whole body</tissue>
    </source>
</reference>
<name>A0A2H1W6Z8_SPOFR</name>
<dbReference type="AlphaFoldDB" id="A0A2H1W6Z8"/>
<organism evidence="4">
    <name type="scientific">Spodoptera frugiperda</name>
    <name type="common">Fall armyworm</name>
    <dbReference type="NCBI Taxonomy" id="7108"/>
    <lineage>
        <taxon>Eukaryota</taxon>
        <taxon>Metazoa</taxon>
        <taxon>Ecdysozoa</taxon>
        <taxon>Arthropoda</taxon>
        <taxon>Hexapoda</taxon>
        <taxon>Insecta</taxon>
        <taxon>Pterygota</taxon>
        <taxon>Neoptera</taxon>
        <taxon>Endopterygota</taxon>
        <taxon>Lepidoptera</taxon>
        <taxon>Glossata</taxon>
        <taxon>Ditrysia</taxon>
        <taxon>Noctuoidea</taxon>
        <taxon>Noctuidae</taxon>
        <taxon>Amphipyrinae</taxon>
        <taxon>Spodoptera</taxon>
    </lineage>
</organism>
<dbReference type="Gene3D" id="1.10.443.10">
    <property type="entry name" value="Intergrase catalytic core"/>
    <property type="match status" value="1"/>
</dbReference>